<dbReference type="EMBL" id="LT965928">
    <property type="protein sequence ID" value="SOU41828.1"/>
    <property type="molecule type" value="Genomic_DNA"/>
</dbReference>
<proteinExistence type="predicted"/>
<dbReference type="EMBL" id="AQGW01000023">
    <property type="protein sequence ID" value="MBE0383514.1"/>
    <property type="molecule type" value="Genomic_DNA"/>
</dbReference>
<dbReference type="GeneID" id="93664511"/>
<gene>
    <name evidence="2" type="ORF">PCAR9_A31020</name>
    <name evidence="1" type="ORF">PCARR_a1791</name>
</gene>
<reference evidence="2 3" key="2">
    <citation type="submission" date="2017-11" db="EMBL/GenBank/DDBJ databases">
        <authorList>
            <person name="Han C.G."/>
        </authorList>
    </citation>
    <scope>NUCLEOTIDE SEQUENCE [LARGE SCALE GENOMIC DNA]</scope>
    <source>
        <strain evidence="3">ATCC 43555</strain>
        <strain evidence="2">ATCC43555</strain>
    </source>
</reference>
<evidence type="ECO:0000313" key="2">
    <source>
        <dbReference type="EMBL" id="SOU41828.1"/>
    </source>
</evidence>
<dbReference type="RefSeq" id="WP_104643203.1">
    <property type="nucleotide sequence ID" value="NZ_AQGW01000023.1"/>
</dbReference>
<sequence>MLKRVGLIMGAVLLSIVLLGYVFRLPLLQWAVAPELEKAGVTLSCLDFSLTSKLNVHVQKACLSYQNQELALTGITANTRHVEIKHAALNINPLPQSDKVSSPATILDLALPEKRPTITVEQLSINSEFLNQPLILSINEPKLNQFVVSGDLSASATLYNNKVQGQLKVSDELLKQLLKTDNALLSGLSFNTSQAFSFNGIEGSATGNLQARYDYKFKNCDISNNTKGVLSAAYNLNTQKLGLDSSKLKNNVTLGNNCQSLIPEGDYKAFAVKQLPLNWQWALPKPISLVGNNLALPLITLTSDEQSEQDIDITFTDTFVNTVTPLQSARTQLKAQLHTDDIKAVVLNTQLENAQLSGNYDITLTALPEFLPADANNVKAHGDFTLTQLIDSKPVGKVSTTFSFDKAVAYGTTINDYTGKLVVNMSEKLDANVVLKSEFKSVQYDEYKLTGINNTLSAKANLGVGELFAHLSANTQISTLTSPSIDLENINVDSKGLQSRALKASHHVFVNGIELVANHHISKVEHPFEVIVPQQNVLSLNSIISQFEPLAQLTQGEFGGRISGDVNLQKANFYLTIDDTSALYNDYLANQFRAQLSGQYDSGQLNVEPTTFNVNELRAGAVVNNINGKIEVVNNSAKAFDVSGNAFGGVFELDKYSLLKSQQTANVTFQDIDASKLITLDDKSGITLTGRLKGLLPLHFSDSGVEVTNGSLLNQGEGKLIISNNAAFDSVMQQQQELQPVLSLLKNLDIQKLNSTVALKSDGWLNLGVNLQGFNEPQQQQVNFNYNHEENVFTLLRALRLSDEITQKVEQQYSQKGN</sequence>
<accession>A0A2K4XBX3</accession>
<dbReference type="InterPro" id="IPR021730">
    <property type="entry name" value="YdbH"/>
</dbReference>
<dbReference type="AlphaFoldDB" id="A0A2K4XBX3"/>
<dbReference type="Pfam" id="PF11739">
    <property type="entry name" value="YdbH-like"/>
    <property type="match status" value="1"/>
</dbReference>
<dbReference type="Proteomes" id="UP000615003">
    <property type="component" value="Unassembled WGS sequence"/>
</dbReference>
<dbReference type="Proteomes" id="UP000238288">
    <property type="component" value="Chromosome PCAR9a"/>
</dbReference>
<reference evidence="1 4" key="1">
    <citation type="submission" date="2015-06" db="EMBL/GenBank/DDBJ databases">
        <title>Genome sequence of Pseudoalteromonas carrageenovora.</title>
        <authorList>
            <person name="Xie B.-B."/>
            <person name="Rong J.-C."/>
            <person name="Qin Q.-L."/>
            <person name="Zhang Y.-Z."/>
        </authorList>
    </citation>
    <scope>NUCLEOTIDE SEQUENCE [LARGE SCALE GENOMIC DNA]</scope>
    <source>
        <strain evidence="1 4">IAM 12662</strain>
    </source>
</reference>
<protein>
    <submittedName>
        <fullName evidence="2">Uncharacterized protein</fullName>
    </submittedName>
</protein>
<name>A0A2K4XBX3_PSEVC</name>
<evidence type="ECO:0000313" key="4">
    <source>
        <dbReference type="Proteomes" id="UP000615003"/>
    </source>
</evidence>
<dbReference type="OrthoDB" id="5596796at2"/>
<organism evidence="2 3">
    <name type="scientific">Pseudoalteromonas carrageenovora IAM 12662</name>
    <dbReference type="NCBI Taxonomy" id="1314868"/>
    <lineage>
        <taxon>Bacteria</taxon>
        <taxon>Pseudomonadati</taxon>
        <taxon>Pseudomonadota</taxon>
        <taxon>Gammaproteobacteria</taxon>
        <taxon>Alteromonadales</taxon>
        <taxon>Pseudoalteromonadaceae</taxon>
        <taxon>Pseudoalteromonas</taxon>
    </lineage>
</organism>
<evidence type="ECO:0000313" key="1">
    <source>
        <dbReference type="EMBL" id="MBE0383514.1"/>
    </source>
</evidence>
<evidence type="ECO:0000313" key="3">
    <source>
        <dbReference type="Proteomes" id="UP000238288"/>
    </source>
</evidence>
<keyword evidence="4" id="KW-1185">Reference proteome</keyword>